<dbReference type="Gene3D" id="1.10.10.2120">
    <property type="match status" value="1"/>
</dbReference>
<gene>
    <name evidence="2" type="ORF">ACJMK2_014573</name>
</gene>
<dbReference type="PANTHER" id="PTHR34180:SF1">
    <property type="entry name" value="BETA-ALANYL-DOPAMINE_CARCININE HYDROLASE"/>
    <property type="match status" value="1"/>
</dbReference>
<dbReference type="PANTHER" id="PTHR34180">
    <property type="entry name" value="PEPTIDASE C45"/>
    <property type="match status" value="1"/>
</dbReference>
<evidence type="ECO:0000259" key="1">
    <source>
        <dbReference type="Pfam" id="PF03417"/>
    </source>
</evidence>
<protein>
    <recommendedName>
        <fullName evidence="1">Peptidase C45 hydrolase domain-containing protein</fullName>
    </recommendedName>
</protein>
<reference evidence="2 3" key="1">
    <citation type="submission" date="2024-11" db="EMBL/GenBank/DDBJ databases">
        <title>Chromosome-level genome assembly of the freshwater bivalve Anodonta woodiana.</title>
        <authorList>
            <person name="Chen X."/>
        </authorList>
    </citation>
    <scope>NUCLEOTIDE SEQUENCE [LARGE SCALE GENOMIC DNA]</scope>
    <source>
        <strain evidence="2">MN2024</strain>
        <tissue evidence="2">Gills</tissue>
    </source>
</reference>
<dbReference type="AlphaFoldDB" id="A0ABD3V467"/>
<feature type="domain" description="Peptidase C45 hydrolase" evidence="1">
    <location>
        <begin position="127"/>
        <end position="373"/>
    </location>
</feature>
<dbReference type="InterPro" id="IPR005079">
    <property type="entry name" value="Peptidase_C45_hydrolase"/>
</dbReference>
<dbReference type="Gene3D" id="3.60.60.10">
    <property type="entry name" value="Penicillin V Acylase, Chain A"/>
    <property type="match status" value="1"/>
</dbReference>
<evidence type="ECO:0000313" key="2">
    <source>
        <dbReference type="EMBL" id="KAL3855358.1"/>
    </source>
</evidence>
<proteinExistence type="predicted"/>
<evidence type="ECO:0000313" key="3">
    <source>
        <dbReference type="Proteomes" id="UP001634394"/>
    </source>
</evidence>
<dbReference type="Proteomes" id="UP001634394">
    <property type="component" value="Unassembled WGS sequence"/>
</dbReference>
<dbReference type="Pfam" id="PF03417">
    <property type="entry name" value="AAT"/>
    <property type="match status" value="1"/>
</dbReference>
<dbReference type="EMBL" id="JBJQND010000014">
    <property type="protein sequence ID" value="KAL3855358.1"/>
    <property type="molecule type" value="Genomic_DNA"/>
</dbReference>
<sequence length="386" mass="44024">MSQIDYTPTLPLLYTRGTHYEVGYQNGSAFQEWIKRFFNSNPIMQNLMLPFYHTRKGREIYHEYLKAAEDNFPQYIAEIRGMSEASAMPFEHLFLMNLTPEEYSINIMDSENEHESHVYGCSSVVLNRPDVKIIAHNEDCEPMNSSFAYIVSAHIIDHNAKRATVTCDEEQFTALTYAGTLPGFAFGFNKYGVVYALNEIEPKSINFGYPPVAFRSRAFLSACDVDDFVRIARNEGHGASVGFNANIASLNQKEMWSLEVGPGKLESPLELTVIAQQNDQDKPCHYFHFNYYKHLEGIEINPAIPSSTARSKRAHEIKPPRTIRDVKAVLGDTQNSSYPIFRRPKNPDQCITSCTVLFNILEKTTEIYVENPSLCNEPLWKLPLTF</sequence>
<dbReference type="NCBIfam" id="NF040521">
    <property type="entry name" value="C45_proenzyme"/>
    <property type="match status" value="1"/>
</dbReference>
<dbReference type="InterPro" id="IPR047801">
    <property type="entry name" value="Peptidase_C45"/>
</dbReference>
<dbReference type="InterPro" id="IPR047794">
    <property type="entry name" value="C45_proenzyme-like"/>
</dbReference>
<keyword evidence="3" id="KW-1185">Reference proteome</keyword>
<organism evidence="2 3">
    <name type="scientific">Sinanodonta woodiana</name>
    <name type="common">Chinese pond mussel</name>
    <name type="synonym">Anodonta woodiana</name>
    <dbReference type="NCBI Taxonomy" id="1069815"/>
    <lineage>
        <taxon>Eukaryota</taxon>
        <taxon>Metazoa</taxon>
        <taxon>Spiralia</taxon>
        <taxon>Lophotrochozoa</taxon>
        <taxon>Mollusca</taxon>
        <taxon>Bivalvia</taxon>
        <taxon>Autobranchia</taxon>
        <taxon>Heteroconchia</taxon>
        <taxon>Palaeoheterodonta</taxon>
        <taxon>Unionida</taxon>
        <taxon>Unionoidea</taxon>
        <taxon>Unionidae</taxon>
        <taxon>Unioninae</taxon>
        <taxon>Sinanodonta</taxon>
    </lineage>
</organism>
<accession>A0ABD3V467</accession>
<name>A0ABD3V467_SINWO</name>
<comment type="caution">
    <text evidence="2">The sequence shown here is derived from an EMBL/GenBank/DDBJ whole genome shotgun (WGS) entry which is preliminary data.</text>
</comment>